<gene>
    <name evidence="3" type="ORF">H0I39_10600</name>
</gene>
<accession>A0A853IYF3</accession>
<feature type="region of interest" description="Disordered" evidence="1">
    <location>
        <begin position="195"/>
        <end position="217"/>
    </location>
</feature>
<dbReference type="PROSITE" id="PS51257">
    <property type="entry name" value="PROKAR_LIPOPROTEIN"/>
    <property type="match status" value="1"/>
</dbReference>
<dbReference type="RefSeq" id="WP_180550454.1">
    <property type="nucleotide sequence ID" value="NZ_JACCKX010000001.1"/>
</dbReference>
<protein>
    <submittedName>
        <fullName evidence="3">DUF1566 domain-containing protein</fullName>
    </submittedName>
</protein>
<reference evidence="3 4" key="1">
    <citation type="submission" date="2020-07" db="EMBL/GenBank/DDBJ databases">
        <authorList>
            <person name="Maaloum M."/>
        </authorList>
    </citation>
    <scope>NUCLEOTIDE SEQUENCE [LARGE SCALE GENOMIC DNA]</scope>
    <source>
        <strain evidence="3 4">GCS-AN-3</strain>
    </source>
</reference>
<feature type="domain" description="Lcl C-terminal" evidence="2">
    <location>
        <begin position="52"/>
        <end position="183"/>
    </location>
</feature>
<evidence type="ECO:0000259" key="2">
    <source>
        <dbReference type="Pfam" id="PF07603"/>
    </source>
</evidence>
<comment type="caution">
    <text evidence="3">The sequence shown here is derived from an EMBL/GenBank/DDBJ whole genome shotgun (WGS) entry which is preliminary data.</text>
</comment>
<dbReference type="EMBL" id="JACCKX010000001">
    <property type="protein sequence ID" value="NZA02089.1"/>
    <property type="molecule type" value="Genomic_DNA"/>
</dbReference>
<organism evidence="3 4">
    <name type="scientific">Ottowia beijingensis</name>
    <dbReference type="NCBI Taxonomy" id="1207057"/>
    <lineage>
        <taxon>Bacteria</taxon>
        <taxon>Pseudomonadati</taxon>
        <taxon>Pseudomonadota</taxon>
        <taxon>Betaproteobacteria</taxon>
        <taxon>Burkholderiales</taxon>
        <taxon>Comamonadaceae</taxon>
        <taxon>Ottowia</taxon>
    </lineage>
</organism>
<proteinExistence type="predicted"/>
<keyword evidence="4" id="KW-1185">Reference proteome</keyword>
<name>A0A853IYF3_9BURK</name>
<dbReference type="PANTHER" id="PTHR35812:SF1">
    <property type="entry name" value="LIPOPROTEIN"/>
    <property type="match status" value="1"/>
</dbReference>
<evidence type="ECO:0000313" key="4">
    <source>
        <dbReference type="Proteomes" id="UP000589716"/>
    </source>
</evidence>
<dbReference type="Proteomes" id="UP000589716">
    <property type="component" value="Unassembled WGS sequence"/>
</dbReference>
<sequence length="250" mass="26335">MNNRNEASGWPGAVRAVLGGVALGGHALAWASCVGGGLPHLPQGPFVDAGGGMVRHVPSQTVWKRCAEGQNWVGTRCVGQPLVLTAAAAQARVVAVNASAPGTRNAGQTSWRLPRVHELRWLVESGCERPAINQTQFPATPVLPFWTETPFVNAYNAAWTVDFARGEPRSASRLSTAAVRLVRVAADAEIRRDPVLAARSDKPSTGRSRAASARAAVPPPLADAIHISVPSAPPELPWTSLLPPPGPECR</sequence>
<feature type="compositionally biased region" description="Basic and acidic residues" evidence="1">
    <location>
        <begin position="195"/>
        <end position="204"/>
    </location>
</feature>
<dbReference type="Pfam" id="PF07603">
    <property type="entry name" value="Lcl_C"/>
    <property type="match status" value="1"/>
</dbReference>
<dbReference type="PANTHER" id="PTHR35812">
    <property type="entry name" value="LIPOPROTEIN"/>
    <property type="match status" value="1"/>
</dbReference>
<dbReference type="InterPro" id="IPR011460">
    <property type="entry name" value="Lcl_C"/>
</dbReference>
<evidence type="ECO:0000256" key="1">
    <source>
        <dbReference type="SAM" id="MobiDB-lite"/>
    </source>
</evidence>
<evidence type="ECO:0000313" key="3">
    <source>
        <dbReference type="EMBL" id="NZA02089.1"/>
    </source>
</evidence>
<dbReference type="AlphaFoldDB" id="A0A853IYF3"/>
<feature type="compositionally biased region" description="Low complexity" evidence="1">
    <location>
        <begin position="207"/>
        <end position="216"/>
    </location>
</feature>